<keyword evidence="6" id="KW-1185">Reference proteome</keyword>
<proteinExistence type="predicted"/>
<feature type="region of interest" description="Disordered" evidence="3">
    <location>
        <begin position="741"/>
        <end position="779"/>
    </location>
</feature>
<dbReference type="PANTHER" id="PTHR10161:SF14">
    <property type="entry name" value="TARTRATE-RESISTANT ACID PHOSPHATASE TYPE 5"/>
    <property type="match status" value="1"/>
</dbReference>
<accession>A0A813H2X5</accession>
<dbReference type="GO" id="GO:0016787">
    <property type="term" value="F:hydrolase activity"/>
    <property type="evidence" value="ECO:0007669"/>
    <property type="project" value="UniProtKB-KW"/>
</dbReference>
<dbReference type="InterPro" id="IPR029052">
    <property type="entry name" value="Metallo-depent_PP-like"/>
</dbReference>
<comment type="caution">
    <text evidence="5">The sequence shown here is derived from an EMBL/GenBank/DDBJ whole genome shotgun (WGS) entry which is preliminary data.</text>
</comment>
<dbReference type="InterPro" id="IPR004843">
    <property type="entry name" value="Calcineurin-like_PHP"/>
</dbReference>
<sequence>MCAFDPPANLPQAFLPSPPVLTSHPTLRIEMAAASATWQRAALLAALLWALAAASPGLPEDFPEDDECMADSSGNNNCSLSVLQQRGRPASLDAIIAAPTATCGTLDQHENDACRDDVTYFGAPKTKGKKSGKNDPNAEGFMKDIMAVTGVGWHSASRDDLQRLYFCAPPGGHQCGLPPCSCSKPPCHSCFGGVAPPKRVSRPGCEGGGKGIQCQPPAKALGYKGMAWPTMTFPGKKEMHIFAIGDWGGMDGTLNMIENRDQLLVYDGGKRAGPSVFPRTRWDKEHNVKLCGHKQFIECFDSHGYPPCEPGCGFVMGVDDQPQILVANAFKARFSLINPQYILNVGDNFYWGGIEKNCGTPMAQLSYTAMHQFSQIFEGVYTGLGDVPWLSVLGNHDWGGRVFNNGWDQQIAYTWYSKRWIMPSAYWSQHVEYPDLNFTVDIYMLDSNAMDAKDSEEDPEHNLCGAKHNPGNADCSAAEGPPSVDECHDWFWDLWAEQQLWIEKQLLKSEADWQIIVTHFPCGHQKEFYEKLHQIDYGSFPNVSRGLDLLVTGHRHDQELWDPAKVRPGDDLRDFGGLTCFVTGGGGGITSEATPNPDDRRDWYGEAQYGFYDLTITKDTILIKSINYDGKEVQSATVQSLLGTMALSAWSLAVQQATKKNLKSAHETNKLAKRLYAAVRRKAMKAAPAKKAAMKAMKATKAMKAAPAMKSSQPEALSDSSECLDSSASLLLLDEHLLARQHKSQLRNPPSRPRKPDVPDGGPLRRIPRMAELPVERSD</sequence>
<evidence type="ECO:0000313" key="5">
    <source>
        <dbReference type="EMBL" id="CAE8632055.1"/>
    </source>
</evidence>
<dbReference type="InterPro" id="IPR051558">
    <property type="entry name" value="Metallophosphoesterase_PAP"/>
</dbReference>
<name>A0A813H2X5_POLGL</name>
<keyword evidence="1" id="KW-0732">Signal</keyword>
<dbReference type="PANTHER" id="PTHR10161">
    <property type="entry name" value="TARTRATE-RESISTANT ACID PHOSPHATASE TYPE 5"/>
    <property type="match status" value="1"/>
</dbReference>
<dbReference type="OrthoDB" id="411211at2759"/>
<dbReference type="SUPFAM" id="SSF56300">
    <property type="entry name" value="Metallo-dependent phosphatases"/>
    <property type="match status" value="1"/>
</dbReference>
<dbReference type="Pfam" id="PF00149">
    <property type="entry name" value="Metallophos"/>
    <property type="match status" value="1"/>
</dbReference>
<evidence type="ECO:0000313" key="6">
    <source>
        <dbReference type="Proteomes" id="UP000654075"/>
    </source>
</evidence>
<evidence type="ECO:0000256" key="1">
    <source>
        <dbReference type="ARBA" id="ARBA00022729"/>
    </source>
</evidence>
<evidence type="ECO:0000256" key="2">
    <source>
        <dbReference type="ARBA" id="ARBA00022801"/>
    </source>
</evidence>
<keyword evidence="2" id="KW-0378">Hydrolase</keyword>
<dbReference type="Proteomes" id="UP000654075">
    <property type="component" value="Unassembled WGS sequence"/>
</dbReference>
<dbReference type="OMA" id="HENDACR"/>
<evidence type="ECO:0000259" key="4">
    <source>
        <dbReference type="Pfam" id="PF00149"/>
    </source>
</evidence>
<reference evidence="5" key="1">
    <citation type="submission" date="2021-02" db="EMBL/GenBank/DDBJ databases">
        <authorList>
            <person name="Dougan E. K."/>
            <person name="Rhodes N."/>
            <person name="Thang M."/>
            <person name="Chan C."/>
        </authorList>
    </citation>
    <scope>NUCLEOTIDE SEQUENCE</scope>
</reference>
<dbReference type="Gene3D" id="3.60.21.10">
    <property type="match status" value="1"/>
</dbReference>
<dbReference type="AlphaFoldDB" id="A0A813H2X5"/>
<protein>
    <recommendedName>
        <fullName evidence="4">Calcineurin-like phosphoesterase domain-containing protein</fullName>
    </recommendedName>
</protein>
<dbReference type="EMBL" id="CAJNNV010030298">
    <property type="protein sequence ID" value="CAE8632055.1"/>
    <property type="molecule type" value="Genomic_DNA"/>
</dbReference>
<organism evidence="5 6">
    <name type="scientific">Polarella glacialis</name>
    <name type="common">Dinoflagellate</name>
    <dbReference type="NCBI Taxonomy" id="89957"/>
    <lineage>
        <taxon>Eukaryota</taxon>
        <taxon>Sar</taxon>
        <taxon>Alveolata</taxon>
        <taxon>Dinophyceae</taxon>
        <taxon>Suessiales</taxon>
        <taxon>Suessiaceae</taxon>
        <taxon>Polarella</taxon>
    </lineage>
</organism>
<gene>
    <name evidence="5" type="ORF">PGLA1383_LOCUS48053</name>
</gene>
<evidence type="ECO:0000256" key="3">
    <source>
        <dbReference type="SAM" id="MobiDB-lite"/>
    </source>
</evidence>
<feature type="domain" description="Calcineurin-like phosphoesterase" evidence="4">
    <location>
        <begin position="332"/>
        <end position="557"/>
    </location>
</feature>